<dbReference type="InterPro" id="IPR048020">
    <property type="entry name" value="Transpos_IS3"/>
</dbReference>
<organism evidence="3 4">
    <name type="scientific">Collinsella aerofaciens (strain ATCC 25986 / DSM 3979 / JCM 10188 / KCTC 3647 / NCTC 11838 / VPI 1003)</name>
    <dbReference type="NCBI Taxonomy" id="411903"/>
    <lineage>
        <taxon>Bacteria</taxon>
        <taxon>Bacillati</taxon>
        <taxon>Actinomycetota</taxon>
        <taxon>Coriobacteriia</taxon>
        <taxon>Coriobacteriales</taxon>
        <taxon>Coriobacteriaceae</taxon>
        <taxon>Collinsella</taxon>
    </lineage>
</organism>
<reference evidence="3 4" key="2">
    <citation type="submission" date="2007-04" db="EMBL/GenBank/DDBJ databases">
        <authorList>
            <person name="Fulton L."/>
            <person name="Clifton S."/>
            <person name="Fulton B."/>
            <person name="Xu J."/>
            <person name="Minx P."/>
            <person name="Mardis E.R."/>
            <person name="Wilson R.K."/>
        </authorList>
    </citation>
    <scope>NUCLEOTIDE SEQUENCE [LARGE SCALE GENOMIC DNA]</scope>
    <source>
        <strain evidence="4">ATCC 25986 / DSM 3979 / JCM 10188 / KCTC 3647 / NCTC 11838 / VPI 1003</strain>
    </source>
</reference>
<evidence type="ECO:0000259" key="2">
    <source>
        <dbReference type="PROSITE" id="PS50994"/>
    </source>
</evidence>
<accession>A4ECM3</accession>
<comment type="caution">
    <text evidence="3">The sequence shown here is derived from an EMBL/GenBank/DDBJ whole genome shotgun (WGS) entry which is preliminary data.</text>
</comment>
<comment type="function">
    <text evidence="1">Involved in the transposition of the insertion sequence.</text>
</comment>
<evidence type="ECO:0000256" key="1">
    <source>
        <dbReference type="ARBA" id="ARBA00002286"/>
    </source>
</evidence>
<gene>
    <name evidence="3" type="ORF">COLAER_02206</name>
</gene>
<dbReference type="Proteomes" id="UP000002979">
    <property type="component" value="Unassembled WGS sequence"/>
</dbReference>
<sequence>MDEYDLGKSTVERWIKSINATGSPRAACNRTPEQNRILGARAREPQAPDGGRRLKTSGADIRSKVRAIAANEGRYPISAQCRLLGVARSTYYSMRSRADRPAAPDPAAPAVVAAHAASKGRYGSRKIKASLERSGVTVSRRRVCRIMRENGLVSAYGRKRFKVHPGAVNEADVPNVVARGFGGRAPRTHICSDLTYVRVGASWNYVCLLVDLYNREIVGHSAGPRKDARLVKSAFATLSFPISDIEVFHTDRGSEFDNAEIDLMLEAFGIERSLSAKGCPYDNAVDESTNRILKAELVHRETFGTTRELRAKLSDYVHWYNNFRIHSTLGYMSPVEFREAGLSLPESSK</sequence>
<dbReference type="EMBL" id="AAVN02000012">
    <property type="protein sequence ID" value="EBA38633.1"/>
    <property type="molecule type" value="Genomic_DNA"/>
</dbReference>
<protein>
    <submittedName>
        <fullName evidence="3">Integrase core domain protein</fullName>
    </submittedName>
</protein>
<dbReference type="GO" id="GO:0015074">
    <property type="term" value="P:DNA integration"/>
    <property type="evidence" value="ECO:0007669"/>
    <property type="project" value="InterPro"/>
</dbReference>
<dbReference type="NCBIfam" id="NF033516">
    <property type="entry name" value="transpos_IS3"/>
    <property type="match status" value="1"/>
</dbReference>
<reference evidence="3 4" key="1">
    <citation type="submission" date="2007-01" db="EMBL/GenBank/DDBJ databases">
        <title>Draft genome sequence of Collinsella aerofaciens (ATCC 25986).</title>
        <authorList>
            <person name="Sudarsanam P."/>
            <person name="Ley R."/>
            <person name="Guruge J."/>
            <person name="Turnbaugh P.J."/>
            <person name="Mahowald M."/>
            <person name="Liep D."/>
            <person name="Gordon J."/>
        </authorList>
    </citation>
    <scope>NUCLEOTIDE SEQUENCE [LARGE SCALE GENOMIC DNA]</scope>
    <source>
        <strain evidence="4">ATCC 25986 / DSM 3979 / JCM 10188 / KCTC 3647 / NCTC 11838 / VPI 1003</strain>
    </source>
</reference>
<dbReference type="Pfam" id="PF13276">
    <property type="entry name" value="HTH_21"/>
    <property type="match status" value="1"/>
</dbReference>
<dbReference type="InterPro" id="IPR012337">
    <property type="entry name" value="RNaseH-like_sf"/>
</dbReference>
<dbReference type="InterPro" id="IPR001584">
    <property type="entry name" value="Integrase_cat-core"/>
</dbReference>
<feature type="domain" description="Integrase catalytic" evidence="2">
    <location>
        <begin position="182"/>
        <end position="342"/>
    </location>
</feature>
<dbReference type="PROSITE" id="PS50994">
    <property type="entry name" value="INTEGRASE"/>
    <property type="match status" value="1"/>
</dbReference>
<dbReference type="RefSeq" id="WP_006236136.1">
    <property type="nucleotide sequence ID" value="NZ_AAVN02000012.1"/>
</dbReference>
<dbReference type="Gene3D" id="3.30.420.10">
    <property type="entry name" value="Ribonuclease H-like superfamily/Ribonuclease H"/>
    <property type="match status" value="1"/>
</dbReference>
<dbReference type="InterPro" id="IPR025948">
    <property type="entry name" value="HTH-like_dom"/>
</dbReference>
<evidence type="ECO:0000313" key="3">
    <source>
        <dbReference type="EMBL" id="EBA38633.1"/>
    </source>
</evidence>
<dbReference type="PANTHER" id="PTHR46889">
    <property type="entry name" value="TRANSPOSASE INSF FOR INSERTION SEQUENCE IS3B-RELATED"/>
    <property type="match status" value="1"/>
</dbReference>
<proteinExistence type="predicted"/>
<dbReference type="SUPFAM" id="SSF53098">
    <property type="entry name" value="Ribonuclease H-like"/>
    <property type="match status" value="1"/>
</dbReference>
<evidence type="ECO:0000313" key="4">
    <source>
        <dbReference type="Proteomes" id="UP000002979"/>
    </source>
</evidence>
<dbReference type="InterPro" id="IPR036397">
    <property type="entry name" value="RNaseH_sf"/>
</dbReference>
<dbReference type="InterPro" id="IPR050900">
    <property type="entry name" value="Transposase_IS3/IS150/IS904"/>
</dbReference>
<dbReference type="AlphaFoldDB" id="A4ECM3"/>
<name>A4ECM3_COLAA</name>
<dbReference type="Pfam" id="PF13333">
    <property type="entry name" value="rve_2"/>
    <property type="match status" value="1"/>
</dbReference>
<dbReference type="GO" id="GO:0003676">
    <property type="term" value="F:nucleic acid binding"/>
    <property type="evidence" value="ECO:0007669"/>
    <property type="project" value="InterPro"/>
</dbReference>
<dbReference type="PANTHER" id="PTHR46889:SF4">
    <property type="entry name" value="TRANSPOSASE INSO FOR INSERTION SEQUENCE ELEMENT IS911B-RELATED"/>
    <property type="match status" value="1"/>
</dbReference>
<dbReference type="Pfam" id="PF00665">
    <property type="entry name" value="rve"/>
    <property type="match status" value="1"/>
</dbReference>